<sequence>MFRFNCLIFHFCLLIFLSCSSKDIDTEDILSYRTESIRLPIDHTVFPSTFAMQYFEGKLYWMSRDKRTIHQLDFKNKEMDLFLKFNEEGPDGVGTPLGFYLHNLDSIYMPSGYRLFLLDRQAKIKNVYDFSETELAGPLSSNTRYSGQFVNLSKGVAISLKPELISKSLLNKDFLKRYNPFLVFDLKYENFEKMNFNFDPILFDKGSNLISSSFTGEGDDFFVITQYSNVLHKYDIQKGKVSVHPLESNLVNNFSDSYFKSEPRNNSAVENTRLIYKYASNIGLLYDPFRKMIYRMGWKGEELDKNINFMKFSEFLPHFVVGVYNAESLELLGEFDLPRNKYLAHHYFVSEDGLNLFLNHPDNPNTKEDELKIEVFDFSGLKQ</sequence>
<dbReference type="AlphaFoldDB" id="I3Z534"/>
<evidence type="ECO:0008006" key="4">
    <source>
        <dbReference type="Google" id="ProtNLM"/>
    </source>
</evidence>
<feature type="signal peptide" evidence="1">
    <location>
        <begin position="1"/>
        <end position="21"/>
    </location>
</feature>
<dbReference type="Proteomes" id="UP000006050">
    <property type="component" value="Chromosome"/>
</dbReference>
<dbReference type="HOGENOM" id="CLU_059185_0_0_10"/>
<dbReference type="OrthoDB" id="817960at2"/>
<feature type="chain" id="PRO_5003683425" description="DUF4221 domain-containing protein" evidence="1">
    <location>
        <begin position="22"/>
        <end position="383"/>
    </location>
</feature>
<gene>
    <name evidence="2" type="ordered locus">Belba_1750</name>
</gene>
<proteinExistence type="predicted"/>
<dbReference type="KEGG" id="bbd:Belba_1750"/>
<dbReference type="EMBL" id="CP003281">
    <property type="protein sequence ID" value="AFL84352.1"/>
    <property type="molecule type" value="Genomic_DNA"/>
</dbReference>
<dbReference type="RefSeq" id="WP_014772332.1">
    <property type="nucleotide sequence ID" value="NC_018010.1"/>
</dbReference>
<evidence type="ECO:0000256" key="1">
    <source>
        <dbReference type="SAM" id="SignalP"/>
    </source>
</evidence>
<protein>
    <recommendedName>
        <fullName evidence="4">DUF4221 domain-containing protein</fullName>
    </recommendedName>
</protein>
<keyword evidence="1" id="KW-0732">Signal</keyword>
<dbReference type="STRING" id="866536.Belba_1750"/>
<accession>I3Z534</accession>
<evidence type="ECO:0000313" key="3">
    <source>
        <dbReference type="Proteomes" id="UP000006050"/>
    </source>
</evidence>
<dbReference type="PROSITE" id="PS51257">
    <property type="entry name" value="PROKAR_LIPOPROTEIN"/>
    <property type="match status" value="1"/>
</dbReference>
<dbReference type="Pfam" id="PF13970">
    <property type="entry name" value="DUF4221"/>
    <property type="match status" value="1"/>
</dbReference>
<keyword evidence="3" id="KW-1185">Reference proteome</keyword>
<name>I3Z534_BELBD</name>
<organism evidence="2 3">
    <name type="scientific">Belliella baltica (strain DSM 15883 / CIP 108006 / LMG 21964 / BA134)</name>
    <dbReference type="NCBI Taxonomy" id="866536"/>
    <lineage>
        <taxon>Bacteria</taxon>
        <taxon>Pseudomonadati</taxon>
        <taxon>Bacteroidota</taxon>
        <taxon>Cytophagia</taxon>
        <taxon>Cytophagales</taxon>
        <taxon>Cyclobacteriaceae</taxon>
        <taxon>Belliella</taxon>
    </lineage>
</organism>
<dbReference type="eggNOG" id="COG3391">
    <property type="taxonomic scope" value="Bacteria"/>
</dbReference>
<dbReference type="InterPro" id="IPR025316">
    <property type="entry name" value="DUF4221"/>
</dbReference>
<reference evidence="3" key="1">
    <citation type="submission" date="2012-06" db="EMBL/GenBank/DDBJ databases">
        <title>The complete genome of Belliella baltica DSM 15883.</title>
        <authorList>
            <person name="Lucas S."/>
            <person name="Copeland A."/>
            <person name="Lapidus A."/>
            <person name="Goodwin L."/>
            <person name="Pitluck S."/>
            <person name="Peters L."/>
            <person name="Mikhailova N."/>
            <person name="Davenport K."/>
            <person name="Kyrpides N."/>
            <person name="Mavromatis K."/>
            <person name="Pagani I."/>
            <person name="Ivanova N."/>
            <person name="Ovchinnikova G."/>
            <person name="Zeytun A."/>
            <person name="Detter J.C."/>
            <person name="Han C."/>
            <person name="Land M."/>
            <person name="Hauser L."/>
            <person name="Markowitz V."/>
            <person name="Cheng J.-F."/>
            <person name="Hugenholtz P."/>
            <person name="Woyke T."/>
            <person name="Wu D."/>
            <person name="Tindall B."/>
            <person name="Pomrenke H."/>
            <person name="Brambilla E."/>
            <person name="Klenk H.-P."/>
            <person name="Eisen J.A."/>
        </authorList>
    </citation>
    <scope>NUCLEOTIDE SEQUENCE [LARGE SCALE GENOMIC DNA]</scope>
    <source>
        <strain evidence="3">DSM 15883 / CIP 108006 / LMG 21964 / BA134</strain>
    </source>
</reference>
<evidence type="ECO:0000313" key="2">
    <source>
        <dbReference type="EMBL" id="AFL84352.1"/>
    </source>
</evidence>